<feature type="transmembrane region" description="Helical" evidence="1">
    <location>
        <begin position="61"/>
        <end position="82"/>
    </location>
</feature>
<evidence type="ECO:0000256" key="1">
    <source>
        <dbReference type="SAM" id="Phobius"/>
    </source>
</evidence>
<dbReference type="InterPro" id="IPR025565">
    <property type="entry name" value="DUF4328"/>
</dbReference>
<accession>K6VVH2</accession>
<dbReference type="AlphaFoldDB" id="K6VVH2"/>
<name>K6VVH2_9ACTN</name>
<evidence type="ECO:0000259" key="2">
    <source>
        <dbReference type="Pfam" id="PF14219"/>
    </source>
</evidence>
<evidence type="ECO:0000313" key="4">
    <source>
        <dbReference type="Proteomes" id="UP000008363"/>
    </source>
</evidence>
<dbReference type="EMBL" id="BAHC01000119">
    <property type="protein sequence ID" value="GAB90875.1"/>
    <property type="molecule type" value="Genomic_DNA"/>
</dbReference>
<sequence>MRWVARRPPEAIPARRSAAPLGPRPIPRYVYLPRWGLRDAPVAAEEDSRTSVRTRADVLSFALRLLAVTLAVAAVAHLARYVLLVVNRSTPVPGWLERTTGFFVIVGGLAALAAFAYASVLFARWVIHLRIEAYGRHGLADPRRRWLVAILAAVPLVNVVGAGLLLREAAAMHDDLDVGVTRQRLARLWVAWVIVNVVALVAVAFRV</sequence>
<protein>
    <recommendedName>
        <fullName evidence="2">DUF4328 domain-containing protein</fullName>
    </recommendedName>
</protein>
<keyword evidence="1" id="KW-1133">Transmembrane helix</keyword>
<dbReference type="Pfam" id="PF14219">
    <property type="entry name" value="DUF4328"/>
    <property type="match status" value="1"/>
</dbReference>
<keyword evidence="4" id="KW-1185">Reference proteome</keyword>
<gene>
    <name evidence="3" type="ORF">GORHZ_119_00010</name>
</gene>
<reference evidence="3 4" key="1">
    <citation type="submission" date="2012-08" db="EMBL/GenBank/DDBJ databases">
        <title>Whole genome shotgun sequence of Gordonia rhizosphera NBRC 16068.</title>
        <authorList>
            <person name="Takarada H."/>
            <person name="Isaki S."/>
            <person name="Hosoyama A."/>
            <person name="Tsuchikane K."/>
            <person name="Katsumata H."/>
            <person name="Baba S."/>
            <person name="Ohji S."/>
            <person name="Yamazaki S."/>
            <person name="Fujita N."/>
        </authorList>
    </citation>
    <scope>NUCLEOTIDE SEQUENCE [LARGE SCALE GENOMIC DNA]</scope>
    <source>
        <strain evidence="3 4">NBRC 16068</strain>
    </source>
</reference>
<keyword evidence="1" id="KW-0472">Membrane</keyword>
<comment type="caution">
    <text evidence="3">The sequence shown here is derived from an EMBL/GenBank/DDBJ whole genome shotgun (WGS) entry which is preliminary data.</text>
</comment>
<feature type="transmembrane region" description="Helical" evidence="1">
    <location>
        <begin position="146"/>
        <end position="166"/>
    </location>
</feature>
<feature type="non-terminal residue" evidence="3">
    <location>
        <position position="207"/>
    </location>
</feature>
<proteinExistence type="predicted"/>
<organism evidence="3 4">
    <name type="scientific">Gordonia rhizosphera NBRC 16068</name>
    <dbReference type="NCBI Taxonomy" id="1108045"/>
    <lineage>
        <taxon>Bacteria</taxon>
        <taxon>Bacillati</taxon>
        <taxon>Actinomycetota</taxon>
        <taxon>Actinomycetes</taxon>
        <taxon>Mycobacteriales</taxon>
        <taxon>Gordoniaceae</taxon>
        <taxon>Gordonia</taxon>
    </lineage>
</organism>
<keyword evidence="1" id="KW-0812">Transmembrane</keyword>
<feature type="domain" description="DUF4328" evidence="2">
    <location>
        <begin position="102"/>
        <end position="206"/>
    </location>
</feature>
<feature type="transmembrane region" description="Helical" evidence="1">
    <location>
        <begin position="186"/>
        <end position="205"/>
    </location>
</feature>
<feature type="transmembrane region" description="Helical" evidence="1">
    <location>
        <begin position="102"/>
        <end position="126"/>
    </location>
</feature>
<evidence type="ECO:0000313" key="3">
    <source>
        <dbReference type="EMBL" id="GAB90875.1"/>
    </source>
</evidence>
<dbReference type="STRING" id="1108045.GORHZ_119_00010"/>
<dbReference type="eggNOG" id="COG3170">
    <property type="taxonomic scope" value="Bacteria"/>
</dbReference>
<dbReference type="Proteomes" id="UP000008363">
    <property type="component" value="Unassembled WGS sequence"/>
</dbReference>